<evidence type="ECO:0000256" key="1">
    <source>
        <dbReference type="ARBA" id="ARBA00004141"/>
    </source>
</evidence>
<proteinExistence type="predicted"/>
<feature type="transmembrane region" description="Helical" evidence="5">
    <location>
        <begin position="24"/>
        <end position="46"/>
    </location>
</feature>
<keyword evidence="2 5" id="KW-0812">Transmembrane</keyword>
<name>A0A0K6G4S8_9AGAM</name>
<evidence type="ECO:0000256" key="3">
    <source>
        <dbReference type="ARBA" id="ARBA00022989"/>
    </source>
</evidence>
<organism evidence="6 7">
    <name type="scientific">Rhizoctonia solani</name>
    <dbReference type="NCBI Taxonomy" id="456999"/>
    <lineage>
        <taxon>Eukaryota</taxon>
        <taxon>Fungi</taxon>
        <taxon>Dikarya</taxon>
        <taxon>Basidiomycota</taxon>
        <taxon>Agaricomycotina</taxon>
        <taxon>Agaricomycetes</taxon>
        <taxon>Cantharellales</taxon>
        <taxon>Ceratobasidiaceae</taxon>
        <taxon>Rhizoctonia</taxon>
    </lineage>
</organism>
<feature type="transmembrane region" description="Helical" evidence="5">
    <location>
        <begin position="193"/>
        <end position="212"/>
    </location>
</feature>
<comment type="subcellular location">
    <subcellularLocation>
        <location evidence="1">Membrane</location>
        <topology evidence="1">Multi-pass membrane protein</topology>
    </subcellularLocation>
</comment>
<dbReference type="EMBL" id="CYGV01001394">
    <property type="protein sequence ID" value="CUA73538.1"/>
    <property type="molecule type" value="Genomic_DNA"/>
</dbReference>
<keyword evidence="3 5" id="KW-1133">Transmembrane helix</keyword>
<dbReference type="AlphaFoldDB" id="A0A0K6G4S8"/>
<dbReference type="InterPro" id="IPR005178">
    <property type="entry name" value="Ostalpha/TMEM184C"/>
</dbReference>
<feature type="transmembrane region" description="Helical" evidence="5">
    <location>
        <begin position="58"/>
        <end position="79"/>
    </location>
</feature>
<gene>
    <name evidence="6" type="ORF">RSOLAG22IIIB_10871</name>
</gene>
<keyword evidence="7" id="KW-1185">Reference proteome</keyword>
<reference evidence="6 7" key="1">
    <citation type="submission" date="2015-07" db="EMBL/GenBank/DDBJ databases">
        <authorList>
            <person name="Noorani M."/>
        </authorList>
    </citation>
    <scope>NUCLEOTIDE SEQUENCE [LARGE SCALE GENOMIC DNA]</scope>
    <source>
        <strain evidence="6">BBA 69670</strain>
    </source>
</reference>
<dbReference type="Pfam" id="PF11951">
    <property type="entry name" value="Fungal_trans_2"/>
    <property type="match status" value="1"/>
</dbReference>
<evidence type="ECO:0000313" key="6">
    <source>
        <dbReference type="EMBL" id="CUA73538.1"/>
    </source>
</evidence>
<dbReference type="Pfam" id="PF03619">
    <property type="entry name" value="Solute_trans_a"/>
    <property type="match status" value="1"/>
</dbReference>
<feature type="transmembrane region" description="Helical" evidence="5">
    <location>
        <begin position="224"/>
        <end position="246"/>
    </location>
</feature>
<dbReference type="SMART" id="SM01417">
    <property type="entry name" value="Solute_trans_a"/>
    <property type="match status" value="1"/>
</dbReference>
<evidence type="ECO:0000256" key="2">
    <source>
        <dbReference type="ARBA" id="ARBA00022692"/>
    </source>
</evidence>
<evidence type="ECO:0000313" key="7">
    <source>
        <dbReference type="Proteomes" id="UP000044841"/>
    </source>
</evidence>
<feature type="transmembrane region" description="Helical" evidence="5">
    <location>
        <begin position="267"/>
        <end position="287"/>
    </location>
</feature>
<protein>
    <submittedName>
        <fullName evidence="6">Transmembrane protein 184 homolog DDB_G0276041 [Dictyostelium discoideum]</fullName>
    </submittedName>
</protein>
<dbReference type="InterPro" id="IPR021858">
    <property type="entry name" value="Fun_TF"/>
</dbReference>
<evidence type="ECO:0000256" key="4">
    <source>
        <dbReference type="ARBA" id="ARBA00023136"/>
    </source>
</evidence>
<dbReference type="Proteomes" id="UP000044841">
    <property type="component" value="Unassembled WGS sequence"/>
</dbReference>
<keyword evidence="4 5" id="KW-0472">Membrane</keyword>
<dbReference type="GO" id="GO:0016020">
    <property type="term" value="C:membrane"/>
    <property type="evidence" value="ECO:0007669"/>
    <property type="project" value="UniProtKB-SubCell"/>
</dbReference>
<feature type="transmembrane region" description="Helical" evidence="5">
    <location>
        <begin position="85"/>
        <end position="108"/>
    </location>
</feature>
<sequence>MAKTCPADIAKGRGNPWYAGQTGWIISASFVLATLIITCINVTRHARNYRALKEQRQIIHIIYMPLVYGSISLLSYIFIDQYVYLSLVFIIYEVLVLTAFLFLMIQYVTNSTDTGSMEEVLSKKDKKRLPPPWCCFRYRPSKPSFMHMVKVGLHSNDSLKGLFVLSIIVARTSIHIPSADDLNHIDHLPRSRCLMSLNMVTAMFGLLLFYTVCRRELNGRQPLLKFAVVKVVVGITVIQEFVFKILGSSGAIGATKHWSATHVADGLTAFALTIEMALVSLAMLWAYSASEYCKLGVPKEASSRAIIDSLNFSEFVTEIKYSSAFILSNSRNRSHTRSMEPLNVTELTANMIPNGDAPMEMDTRDLNKVGVEEIIAETSEPEIELEKPRRAPPRTARIMIFPSLRMGVEFGDAVPGSSVRTAYFGTPVSAAEINDYLTPSDLLVVPGSPKDSSLIPAVPIQRYDQEAGREYITPSGKPYNVVAWSPPASILRGVNANKKMRESYVFFILEESKIFETFSGNPEKVAIKSCSHWVTRYASRIMSSDESLNPYPSTQEIGDKLTGLIELSISQSIVFGTAAGYNSFRLALPTFLRLISDDPTLLVEQGRNGLLCISLPAVLISHHGELGRFVFQDIMCSLVLGLPTLAEYDSTGFPIVPGSDLAPDGIHGVHGVPMEMIVNISEVHNWRAQRKVADWTELEMRTWTWTWSQRDIQSEESAVMVHRVAIQEAWRHATLIYIYMGMCGVTSDDRRVQASVNQIVKLMGVVGNTLMDVHFSALTIVAGIAAQNELQRALILQKLRSFTGVRSWKFRGRDFAHILEHLWRDSAVNCAAVRARPACERCINGQFECLGYDNDPPGAASTESQRAPMGIDERLGTANEGLRPRPSGKPIQLRSAEAWLGTGSVLIQNIGPDSLNNNSATISMHDSHWRSLDTSGISLLSAAILETITHPYRRSEDTLETIGEPQDFDKTWPQEQSQSLVRARTFDAGTSYPCLTIQSHVPRAVDANAQMRMDYFTFILSEYEIHRLRKFFKPPPMPLSSGLTSRMKRSNTILGFMYLGAKVFEALNNGPKDTTWKCCKKWIANFDRQVTNHPAREPSVQESEDRLTGLLELAYLTFLVVDTVAGIE</sequence>
<dbReference type="PANTHER" id="PTHR23423">
    <property type="entry name" value="ORGANIC SOLUTE TRANSPORTER-RELATED"/>
    <property type="match status" value="1"/>
</dbReference>
<evidence type="ECO:0000256" key="5">
    <source>
        <dbReference type="SAM" id="Phobius"/>
    </source>
</evidence>
<accession>A0A0K6G4S8</accession>